<feature type="region of interest" description="Disordered" evidence="2">
    <location>
        <begin position="434"/>
        <end position="489"/>
    </location>
</feature>
<dbReference type="Gramene" id="ESQ43036">
    <property type="protein sequence ID" value="ESQ43036"/>
    <property type="gene ID" value="EUTSA_v10015921mg"/>
</dbReference>
<feature type="compositionally biased region" description="Low complexity" evidence="2">
    <location>
        <begin position="1"/>
        <end position="10"/>
    </location>
</feature>
<feature type="compositionally biased region" description="Basic and acidic residues" evidence="2">
    <location>
        <begin position="471"/>
        <end position="489"/>
    </location>
</feature>
<feature type="compositionally biased region" description="Polar residues" evidence="2">
    <location>
        <begin position="447"/>
        <end position="460"/>
    </location>
</feature>
<feature type="region of interest" description="Disordered" evidence="2">
    <location>
        <begin position="339"/>
        <end position="389"/>
    </location>
</feature>
<reference evidence="4 5" key="1">
    <citation type="journal article" date="2013" name="Front. Plant Sci.">
        <title>The Reference Genome of the Halophytic Plant Eutrema salsugineum.</title>
        <authorList>
            <person name="Yang R."/>
            <person name="Jarvis D.E."/>
            <person name="Chen H."/>
            <person name="Beilstein M.A."/>
            <person name="Grimwood J."/>
            <person name="Jenkins J."/>
            <person name="Shu S."/>
            <person name="Prochnik S."/>
            <person name="Xin M."/>
            <person name="Ma C."/>
            <person name="Schmutz J."/>
            <person name="Wing R.A."/>
            <person name="Mitchell-Olds T."/>
            <person name="Schumaker K.S."/>
            <person name="Wang X."/>
        </authorList>
    </citation>
    <scope>NUCLEOTIDE SEQUENCE [LARGE SCALE GENOMIC DNA]</scope>
</reference>
<dbReference type="AlphaFoldDB" id="V4NB00"/>
<dbReference type="Pfam" id="PF12874">
    <property type="entry name" value="zf-met"/>
    <property type="match status" value="1"/>
</dbReference>
<evidence type="ECO:0000256" key="1">
    <source>
        <dbReference type="PROSITE-ProRule" id="PRU00042"/>
    </source>
</evidence>
<evidence type="ECO:0000313" key="4">
    <source>
        <dbReference type="EMBL" id="ESQ43036.1"/>
    </source>
</evidence>
<protein>
    <recommendedName>
        <fullName evidence="3">C2H2-type domain-containing protein</fullName>
    </recommendedName>
</protein>
<proteinExistence type="predicted"/>
<accession>V4NB00</accession>
<keyword evidence="5" id="KW-1185">Reference proteome</keyword>
<dbReference type="Proteomes" id="UP000030689">
    <property type="component" value="Unassembled WGS sequence"/>
</dbReference>
<feature type="domain" description="C2H2-type" evidence="3">
    <location>
        <begin position="130"/>
        <end position="157"/>
    </location>
</feature>
<keyword evidence="1" id="KW-0863">Zinc-finger</keyword>
<feature type="region of interest" description="Disordered" evidence="2">
    <location>
        <begin position="1"/>
        <end position="53"/>
    </location>
</feature>
<dbReference type="EMBL" id="KI517464">
    <property type="protein sequence ID" value="ESQ43036.1"/>
    <property type="molecule type" value="Genomic_DNA"/>
</dbReference>
<evidence type="ECO:0000259" key="3">
    <source>
        <dbReference type="PROSITE" id="PS50157"/>
    </source>
</evidence>
<evidence type="ECO:0000313" key="5">
    <source>
        <dbReference type="Proteomes" id="UP000030689"/>
    </source>
</evidence>
<gene>
    <name evidence="4" type="ORF">EUTSA_v10015921mg</name>
</gene>
<evidence type="ECO:0000256" key="2">
    <source>
        <dbReference type="SAM" id="MobiDB-lite"/>
    </source>
</evidence>
<dbReference type="InterPro" id="IPR013087">
    <property type="entry name" value="Znf_C2H2_type"/>
</dbReference>
<dbReference type="OMA" id="PKQVSPH"/>
<feature type="compositionally biased region" description="Low complexity" evidence="2">
    <location>
        <begin position="375"/>
        <end position="389"/>
    </location>
</feature>
<name>V4NB00_EUTSA</name>
<dbReference type="PROSITE" id="PS50157">
    <property type="entry name" value="ZINC_FINGER_C2H2_2"/>
    <property type="match status" value="1"/>
</dbReference>
<sequence>MSSSNSSSSSKPDQELKTIVASSNSSSSSKPDQKLQTVVASSNSSSSSKSDQELKTVIVAVEEKQEYPLPVPEVVLEGKITEVVPEGTIAEVVPEGTITEVVSERKNTERPSFGLGDARADPLPMENTLPLCNICNKRFPSANALFSHQISHKVGQELEKIDGQGVWKTPYSQGTSGLVFGGPSQGAPLSNDNIPYGIPLESVGGARSSVITTTFPSSNGRYTGGIIDMGMFMGYPVTPYRSCTRDTSYNYLSSDATRCGLSLGPCKYGGGGSSRDYSSLFNGGDTSYNYHSSSDATRCGISLGPFKYGGGGSSRDYPSLFNGGIPMAHPTGPNHCFNVDPSHASLSREPLPSNRYRPHGLSLSLTLGRPSDQEGSYSNNNSSYHGSLSLELPPGECKFAGVTGGRTEDLNMPVRPHVSRYQYKSCNPLDSITRNVPEAHPLPLPPSTNLSMDENVSGSSDPMEHSSAAEGKNKVGECEDHHEDSAGSN</sequence>
<dbReference type="PROSITE" id="PS00028">
    <property type="entry name" value="ZINC_FINGER_C2H2_1"/>
    <property type="match status" value="1"/>
</dbReference>
<keyword evidence="1" id="KW-0479">Metal-binding</keyword>
<dbReference type="GO" id="GO:0008270">
    <property type="term" value="F:zinc ion binding"/>
    <property type="evidence" value="ECO:0007669"/>
    <property type="project" value="UniProtKB-KW"/>
</dbReference>
<dbReference type="KEGG" id="eus:EUTSA_v10015921mg"/>
<organism evidence="4 5">
    <name type="scientific">Eutrema salsugineum</name>
    <name type="common">Saltwater cress</name>
    <name type="synonym">Sisymbrium salsugineum</name>
    <dbReference type="NCBI Taxonomy" id="72664"/>
    <lineage>
        <taxon>Eukaryota</taxon>
        <taxon>Viridiplantae</taxon>
        <taxon>Streptophyta</taxon>
        <taxon>Embryophyta</taxon>
        <taxon>Tracheophyta</taxon>
        <taxon>Spermatophyta</taxon>
        <taxon>Magnoliopsida</taxon>
        <taxon>eudicotyledons</taxon>
        <taxon>Gunneridae</taxon>
        <taxon>Pentapetalae</taxon>
        <taxon>rosids</taxon>
        <taxon>malvids</taxon>
        <taxon>Brassicales</taxon>
        <taxon>Brassicaceae</taxon>
        <taxon>Eutremeae</taxon>
        <taxon>Eutrema</taxon>
    </lineage>
</organism>
<keyword evidence="1" id="KW-0862">Zinc</keyword>